<dbReference type="EMBL" id="CP017111">
    <property type="protein sequence ID" value="AOO64806.1"/>
    <property type="molecule type" value="Genomic_DNA"/>
</dbReference>
<name>A0A1D7TIK0_9BACT</name>
<sequence>MWMRGIPRTAKYSIIEKYEILLDLLNLEKFNTGTSPYQDVTLLVELRNALIHYEPKNIMSSSSDNYSFKNAHKFEKKLHNKFDENKFYKGTGTAYFPNKLLGAHCAAWAVKSAVAYTDTFFDKLNIIATYDHVRSKLL</sequence>
<organism evidence="1 2">
    <name type="scientific">Sulfurospirillum halorespirans DSM 13726</name>
    <dbReference type="NCBI Taxonomy" id="1193502"/>
    <lineage>
        <taxon>Bacteria</taxon>
        <taxon>Pseudomonadati</taxon>
        <taxon>Campylobacterota</taxon>
        <taxon>Epsilonproteobacteria</taxon>
        <taxon>Campylobacterales</taxon>
        <taxon>Sulfurospirillaceae</taxon>
        <taxon>Sulfurospirillum</taxon>
    </lineage>
</organism>
<dbReference type="AlphaFoldDB" id="A0A1D7TIK0"/>
<accession>A0A1D7TIK0</accession>
<proteinExistence type="predicted"/>
<evidence type="ECO:0000313" key="2">
    <source>
        <dbReference type="Proteomes" id="UP000094609"/>
    </source>
</evidence>
<protein>
    <submittedName>
        <fullName evidence="1">Uncharacterized protein</fullName>
    </submittedName>
</protein>
<gene>
    <name evidence="1" type="ORF">SHALO_1026</name>
</gene>
<dbReference type="Proteomes" id="UP000094609">
    <property type="component" value="Chromosome"/>
</dbReference>
<reference evidence="2" key="1">
    <citation type="submission" date="2016-08" db="EMBL/GenBank/DDBJ databases">
        <title>Complete genome sequence of the organohalide-respiring Epsilonproteobacterium Sulfurospirillum halorespirans.</title>
        <authorList>
            <person name="Goris T."/>
            <person name="Zimmermann J."/>
            <person name="Schenz B."/>
            <person name="Lemos M."/>
            <person name="Hackermueller J."/>
            <person name="Diekert G."/>
        </authorList>
    </citation>
    <scope>NUCLEOTIDE SEQUENCE [LARGE SCALE GENOMIC DNA]</scope>
    <source>
        <strain>DSM 13726</strain>
        <strain evidence="2">PCE-M2</strain>
    </source>
</reference>
<keyword evidence="2" id="KW-1185">Reference proteome</keyword>
<evidence type="ECO:0000313" key="1">
    <source>
        <dbReference type="EMBL" id="AOO64806.1"/>
    </source>
</evidence>
<dbReference type="KEGG" id="shal:SHALO_1026"/>